<organism evidence="1 2">
    <name type="scientific">Leisingera methylohalidivorans DSM 14336</name>
    <dbReference type="NCBI Taxonomy" id="999552"/>
    <lineage>
        <taxon>Bacteria</taxon>
        <taxon>Pseudomonadati</taxon>
        <taxon>Pseudomonadota</taxon>
        <taxon>Alphaproteobacteria</taxon>
        <taxon>Rhodobacterales</taxon>
        <taxon>Roseobacteraceae</taxon>
        <taxon>Leisingera</taxon>
    </lineage>
</organism>
<protein>
    <submittedName>
        <fullName evidence="1">Uncharacterized protein</fullName>
    </submittedName>
</protein>
<dbReference type="Proteomes" id="UP000018780">
    <property type="component" value="Chromosome"/>
</dbReference>
<dbReference type="EMBL" id="CP006773">
    <property type="protein sequence ID" value="AHD03130.1"/>
    <property type="molecule type" value="Genomic_DNA"/>
</dbReference>
<dbReference type="STRING" id="999552.METH_13525"/>
<dbReference type="AlphaFoldDB" id="V9W0G7"/>
<dbReference type="PATRIC" id="fig|999552.6.peg.2700"/>
<sequence length="206" mass="24165">MDRRIREQFFESEIAEMFLHYLQDWYFGAIGVEFNQHTWRYLLPRILEVLASGETLAGVGIEVSLNRFPTGVEENWLEKEWSVLDRFQRMYLRWAALSGEDDFDNVLCTFGIAGWPLASLFDQVLKLPPQVLAERFWNDWCQFPTPGVWVSSFWEHSQEQDVYAFYRSSVLYRMMADLAFKDQTPPELAERALAVAAVIEGEESWT</sequence>
<accession>V9W0G7</accession>
<evidence type="ECO:0000313" key="2">
    <source>
        <dbReference type="Proteomes" id="UP000018780"/>
    </source>
</evidence>
<dbReference type="KEGG" id="lmd:METH_13525"/>
<gene>
    <name evidence="1" type="ORF">METH_13525</name>
</gene>
<proteinExistence type="predicted"/>
<reference evidence="1 2" key="1">
    <citation type="submission" date="2013-09" db="EMBL/GenBank/DDBJ databases">
        <authorList>
            <consortium name="DOE Joint Genome Institute"/>
            <person name="Klenk H.-P."/>
            <person name="Huntemann M."/>
            <person name="Han J."/>
            <person name="Chen A."/>
            <person name="Kyrpides N."/>
            <person name="Mavromatis K."/>
            <person name="Markowitz V."/>
            <person name="Palaniappan K."/>
            <person name="Ivanova N."/>
            <person name="Schaumberg A."/>
            <person name="Pati A."/>
            <person name="Liolios K."/>
            <person name="Nordberg H.P."/>
            <person name="Cantor M.N."/>
            <person name="Hua S.X."/>
            <person name="Woyke T."/>
        </authorList>
    </citation>
    <scope>NUCLEOTIDE SEQUENCE [LARGE SCALE GENOMIC DNA]</scope>
    <source>
        <strain evidence="1 2">DSM 14336</strain>
    </source>
</reference>
<name>V9W0G7_9RHOB</name>
<keyword evidence="2" id="KW-1185">Reference proteome</keyword>
<evidence type="ECO:0000313" key="1">
    <source>
        <dbReference type="EMBL" id="AHD03130.1"/>
    </source>
</evidence>
<dbReference type="HOGENOM" id="CLU_1330564_0_0_5"/>